<dbReference type="Pfam" id="PF13738">
    <property type="entry name" value="Pyr_redox_3"/>
    <property type="match status" value="1"/>
</dbReference>
<dbReference type="EMBL" id="JAELVF020000004">
    <property type="protein sequence ID" value="MBU7600794.1"/>
    <property type="molecule type" value="Genomic_DNA"/>
</dbReference>
<feature type="compositionally biased region" description="Basic and acidic residues" evidence="2">
    <location>
        <begin position="391"/>
        <end position="400"/>
    </location>
</feature>
<sequence>MNEVSVLVIGAGQAGLSAAYHLRRVGFVPWRDFLVLDHSPAPGGAWQFRWPTLTYGRVHGMHALPGMELTGADPDRPSSEVIGEYFASYESTFELPIRRPVDVRAVRKEREVRRGLLRVETDVGVWHTRALINATGTWDRPFWPRVPGQSRFSGSQWHTSRYPGPEVFRGRRVVVVGGGTSAVQHLLEISEVAAETAWVTRRPPEFRAGPFDSELGRAAVARVEERVREGLPPRSVVSVTGLPMTEAMRAARARGVLVRRPMFERVTAEGVRWPDGSAFAADAIVWATGFRPAIGHLAPLGLREPGGGVRLEGTRSVRDPRVHLVGYGPSASTIGANRAGRAAVVRVRSSRASLRQGHPGRDRRGAGADRPVRPVDGAALQYRRTPRPHLRRESHDTTELSRATHKENVQMDLITNLLAGVIHFVGWLV</sequence>
<dbReference type="GO" id="GO:0050660">
    <property type="term" value="F:flavin adenine dinucleotide binding"/>
    <property type="evidence" value="ECO:0007669"/>
    <property type="project" value="TreeGrafter"/>
</dbReference>
<accession>A0A949JL44</accession>
<evidence type="ECO:0000256" key="2">
    <source>
        <dbReference type="SAM" id="MobiDB-lite"/>
    </source>
</evidence>
<dbReference type="PANTHER" id="PTHR43539">
    <property type="entry name" value="FLAVIN-BINDING MONOOXYGENASE-LIKE PROTEIN (AFU_ORTHOLOGUE AFUA_4G09220)"/>
    <property type="match status" value="1"/>
</dbReference>
<comment type="caution">
    <text evidence="3">The sequence shown here is derived from an EMBL/GenBank/DDBJ whole genome shotgun (WGS) entry which is preliminary data.</text>
</comment>
<dbReference type="GO" id="GO:0004497">
    <property type="term" value="F:monooxygenase activity"/>
    <property type="evidence" value="ECO:0007669"/>
    <property type="project" value="TreeGrafter"/>
</dbReference>
<keyword evidence="4" id="KW-1185">Reference proteome</keyword>
<evidence type="ECO:0000313" key="4">
    <source>
        <dbReference type="Proteomes" id="UP000694501"/>
    </source>
</evidence>
<dbReference type="Proteomes" id="UP000694501">
    <property type="component" value="Unassembled WGS sequence"/>
</dbReference>
<gene>
    <name evidence="3" type="ORF">JGS22_025005</name>
</gene>
<evidence type="ECO:0000313" key="3">
    <source>
        <dbReference type="EMBL" id="MBU7600794.1"/>
    </source>
</evidence>
<name>A0A949JL44_9ACTN</name>
<reference evidence="3" key="1">
    <citation type="submission" date="2021-06" db="EMBL/GenBank/DDBJ databases">
        <title>Sequencing of actinobacteria type strains.</title>
        <authorList>
            <person name="Nguyen G.-S."/>
            <person name="Wentzel A."/>
        </authorList>
    </citation>
    <scope>NUCLEOTIDE SEQUENCE</scope>
    <source>
        <strain evidence="3">P38-E01</strain>
    </source>
</reference>
<feature type="region of interest" description="Disordered" evidence="2">
    <location>
        <begin position="349"/>
        <end position="400"/>
    </location>
</feature>
<keyword evidence="1" id="KW-0560">Oxidoreductase</keyword>
<feature type="compositionally biased region" description="Basic and acidic residues" evidence="2">
    <location>
        <begin position="359"/>
        <end position="373"/>
    </location>
</feature>
<evidence type="ECO:0000256" key="1">
    <source>
        <dbReference type="ARBA" id="ARBA00023002"/>
    </source>
</evidence>
<dbReference type="AlphaFoldDB" id="A0A949JL44"/>
<protein>
    <submittedName>
        <fullName evidence="3">NAD(P)-binding domain-containing protein</fullName>
    </submittedName>
</protein>
<dbReference type="PANTHER" id="PTHR43539:SF78">
    <property type="entry name" value="FLAVIN-CONTAINING MONOOXYGENASE"/>
    <property type="match status" value="1"/>
</dbReference>
<organism evidence="3 4">
    <name type="scientific">Streptomyces tardus</name>
    <dbReference type="NCBI Taxonomy" id="2780544"/>
    <lineage>
        <taxon>Bacteria</taxon>
        <taxon>Bacillati</taxon>
        <taxon>Actinomycetota</taxon>
        <taxon>Actinomycetes</taxon>
        <taxon>Kitasatosporales</taxon>
        <taxon>Streptomycetaceae</taxon>
        <taxon>Streptomyces</taxon>
    </lineage>
</organism>
<proteinExistence type="predicted"/>
<dbReference type="InterPro" id="IPR050982">
    <property type="entry name" value="Auxin_biosynth/cation_transpt"/>
</dbReference>